<dbReference type="InterPro" id="IPR003597">
    <property type="entry name" value="Ig_C1-set"/>
</dbReference>
<keyword evidence="4" id="KW-0472">Membrane</keyword>
<reference evidence="6" key="3">
    <citation type="submission" date="2025-08" db="UniProtKB">
        <authorList>
            <consortium name="Ensembl"/>
        </authorList>
    </citation>
    <scope>IDENTIFICATION</scope>
    <source>
        <strain evidence="6">JP 163 A</strain>
    </source>
</reference>
<dbReference type="InterPro" id="IPR003006">
    <property type="entry name" value="Ig/MHC_CS"/>
</dbReference>
<dbReference type="InterPro" id="IPR011162">
    <property type="entry name" value="MHC_I/II-like_Ag-recog"/>
</dbReference>
<dbReference type="GO" id="GO:0006955">
    <property type="term" value="P:immune response"/>
    <property type="evidence" value="ECO:0007669"/>
    <property type="project" value="InterPro"/>
</dbReference>
<dbReference type="InterPro" id="IPR001003">
    <property type="entry name" value="MHC_II_a_N"/>
</dbReference>
<comment type="similarity">
    <text evidence="1">Belongs to the MHC class II family.</text>
</comment>
<dbReference type="SUPFAM" id="SSF48726">
    <property type="entry name" value="Immunoglobulin"/>
    <property type="match status" value="1"/>
</dbReference>
<proteinExistence type="inferred from homology"/>
<dbReference type="InterPro" id="IPR007110">
    <property type="entry name" value="Ig-like_dom"/>
</dbReference>
<dbReference type="Gene3D" id="2.60.40.10">
    <property type="entry name" value="Immunoglobulins"/>
    <property type="match status" value="1"/>
</dbReference>
<evidence type="ECO:0000256" key="2">
    <source>
        <dbReference type="ARBA" id="ARBA00023180"/>
    </source>
</evidence>
<evidence type="ECO:0000313" key="6">
    <source>
        <dbReference type="Ensembl" id="ENSXMAP00000001769.2"/>
    </source>
</evidence>
<dbReference type="AlphaFoldDB" id="M3ZHS7"/>
<dbReference type="OrthoDB" id="8925804at2759"/>
<keyword evidence="4" id="KW-0812">Transmembrane</keyword>
<reference evidence="6" key="4">
    <citation type="submission" date="2025-09" db="UniProtKB">
        <authorList>
            <consortium name="Ensembl"/>
        </authorList>
    </citation>
    <scope>IDENTIFICATION</scope>
    <source>
        <strain evidence="6">JP 163 A</strain>
    </source>
</reference>
<dbReference type="RefSeq" id="XP_005817473.3">
    <property type="nucleotide sequence ID" value="XM_005817416.3"/>
</dbReference>
<dbReference type="eggNOG" id="ENOG502RXYJ">
    <property type="taxonomic scope" value="Eukaryota"/>
</dbReference>
<keyword evidence="7" id="KW-1185">Reference proteome</keyword>
<feature type="domain" description="Ig-like" evidence="5">
    <location>
        <begin position="143"/>
        <end position="223"/>
    </location>
</feature>
<dbReference type="Pfam" id="PF07654">
    <property type="entry name" value="C1-set"/>
    <property type="match status" value="1"/>
</dbReference>
<name>M3ZHS7_XIPMA</name>
<dbReference type="Pfam" id="PF00993">
    <property type="entry name" value="MHC_II_alpha"/>
    <property type="match status" value="1"/>
</dbReference>
<dbReference type="KEGG" id="xma:102229989"/>
<dbReference type="GO" id="GO:0019882">
    <property type="term" value="P:antigen processing and presentation"/>
    <property type="evidence" value="ECO:0007669"/>
    <property type="project" value="InterPro"/>
</dbReference>
<evidence type="ECO:0000256" key="4">
    <source>
        <dbReference type="SAM" id="Phobius"/>
    </source>
</evidence>
<reference evidence="7" key="2">
    <citation type="journal article" date="2013" name="Nat. Genet.">
        <title>The genome of the platyfish, Xiphophorus maculatus, provides insights into evolutionary adaptation and several complex traits.</title>
        <authorList>
            <person name="Schartl M."/>
            <person name="Walter R.B."/>
            <person name="Shen Y."/>
            <person name="Garcia T."/>
            <person name="Catchen J."/>
            <person name="Amores A."/>
            <person name="Braasch I."/>
            <person name="Chalopin D."/>
            <person name="Volff J.N."/>
            <person name="Lesch K.P."/>
            <person name="Bisazza A."/>
            <person name="Minx P."/>
            <person name="Hillier L."/>
            <person name="Wilson R.K."/>
            <person name="Fuerstenberg S."/>
            <person name="Boore J."/>
            <person name="Searle S."/>
            <person name="Postlethwait J.H."/>
            <person name="Warren W.C."/>
        </authorList>
    </citation>
    <scope>NUCLEOTIDE SEQUENCE [LARGE SCALE GENOMIC DNA]</scope>
    <source>
        <strain evidence="7">JP 163 A</strain>
    </source>
</reference>
<protein>
    <submittedName>
        <fullName evidence="6">H-2 class II histocompatibility antigen, A-Q alpha chain-like</fullName>
    </submittedName>
</protein>
<feature type="transmembrane region" description="Helical" evidence="4">
    <location>
        <begin position="245"/>
        <end position="268"/>
    </location>
</feature>
<evidence type="ECO:0000256" key="3">
    <source>
        <dbReference type="ARBA" id="ARBA00023319"/>
    </source>
</evidence>
<accession>M3ZHS7</accession>
<dbReference type="Proteomes" id="UP000002852">
    <property type="component" value="Unassembled WGS sequence"/>
</dbReference>
<evidence type="ECO:0000259" key="5">
    <source>
        <dbReference type="PROSITE" id="PS50835"/>
    </source>
</evidence>
<dbReference type="InterPro" id="IPR013783">
    <property type="entry name" value="Ig-like_fold"/>
</dbReference>
<keyword evidence="4" id="KW-1133">Transmembrane helix</keyword>
<evidence type="ECO:0000313" key="7">
    <source>
        <dbReference type="Proteomes" id="UP000002852"/>
    </source>
</evidence>
<dbReference type="SUPFAM" id="SSF54452">
    <property type="entry name" value="MHC antigen-recognition domain"/>
    <property type="match status" value="1"/>
</dbReference>
<sequence>MRKFRPAGTGVRLVKSRFHCMFRAKQVRVTMGRQRRSNNLCFVLLLLFFGARFVCAAGSHQLCFTYGCFDSSDTELYVTLDDDKLYYADFKNNASVWDSKIETMKYKYTYTTSEYAAICRTVCKKDIHRWKPDPDVRRTKDPPDVMMYSKDEVIEDVENTLVCFANNFFPPAINIRWTRNDKQVAVEDPFIKTISNSEGAFHVFSYLNFVPKQGDIYSCTVEHEALEEPKTRFWDVETEKMSMGPSVFCALGLTLGLLGIAAGTFLFVKGNQYCYNADIVG</sequence>
<dbReference type="InterPro" id="IPR036179">
    <property type="entry name" value="Ig-like_dom_sf"/>
</dbReference>
<dbReference type="SMART" id="SM00407">
    <property type="entry name" value="IGc1"/>
    <property type="match status" value="1"/>
</dbReference>
<reference evidence="7" key="1">
    <citation type="submission" date="2012-01" db="EMBL/GenBank/DDBJ databases">
        <authorList>
            <person name="Walter R."/>
            <person name="Schartl M."/>
            <person name="Warren W."/>
        </authorList>
    </citation>
    <scope>NUCLEOTIDE SEQUENCE [LARGE SCALE GENOMIC DNA]</scope>
    <source>
        <strain evidence="7">JP 163 A</strain>
    </source>
</reference>
<dbReference type="STRING" id="8083.ENSXMAP00000001769"/>
<dbReference type="GeneID" id="102229989"/>
<dbReference type="OMA" id="TKFWEVD"/>
<dbReference type="PROSITE" id="PS50835">
    <property type="entry name" value="IG_LIKE"/>
    <property type="match status" value="1"/>
</dbReference>
<dbReference type="PROSITE" id="PS00290">
    <property type="entry name" value="IG_MHC"/>
    <property type="match status" value="1"/>
</dbReference>
<dbReference type="Ensembl" id="ENSXMAT00000001773.2">
    <property type="protein sequence ID" value="ENSXMAP00000001769.2"/>
    <property type="gene ID" value="ENSXMAG00000001771.2"/>
</dbReference>
<dbReference type="PANTHER" id="PTHR19944:SF86">
    <property type="entry name" value="HLA CLASS II HISTOCOMPATIBILITY ANTIGEN, DR ALPHA CHAIN"/>
    <property type="match status" value="1"/>
</dbReference>
<keyword evidence="3" id="KW-0393">Immunoglobulin domain</keyword>
<keyword evidence="2" id="KW-0325">Glycoprotein</keyword>
<dbReference type="HOGENOM" id="CLU_069380_3_0_1"/>
<dbReference type="GO" id="GO:0042613">
    <property type="term" value="C:MHC class II protein complex"/>
    <property type="evidence" value="ECO:0007669"/>
    <property type="project" value="InterPro"/>
</dbReference>
<dbReference type="PANTHER" id="PTHR19944">
    <property type="entry name" value="MHC CLASS II-RELATED"/>
    <property type="match status" value="1"/>
</dbReference>
<evidence type="ECO:0000256" key="1">
    <source>
        <dbReference type="ARBA" id="ARBA00007394"/>
    </source>
</evidence>
<dbReference type="InParanoid" id="M3ZHS7"/>
<organism evidence="6 7">
    <name type="scientific">Xiphophorus maculatus</name>
    <name type="common">Southern platyfish</name>
    <name type="synonym">Platypoecilus maculatus</name>
    <dbReference type="NCBI Taxonomy" id="8083"/>
    <lineage>
        <taxon>Eukaryota</taxon>
        <taxon>Metazoa</taxon>
        <taxon>Chordata</taxon>
        <taxon>Craniata</taxon>
        <taxon>Vertebrata</taxon>
        <taxon>Euteleostomi</taxon>
        <taxon>Actinopterygii</taxon>
        <taxon>Neopterygii</taxon>
        <taxon>Teleostei</taxon>
        <taxon>Neoteleostei</taxon>
        <taxon>Acanthomorphata</taxon>
        <taxon>Ovalentaria</taxon>
        <taxon>Atherinomorphae</taxon>
        <taxon>Cyprinodontiformes</taxon>
        <taxon>Poeciliidae</taxon>
        <taxon>Poeciliinae</taxon>
        <taxon>Xiphophorus</taxon>
    </lineage>
</organism>
<dbReference type="InterPro" id="IPR050160">
    <property type="entry name" value="MHC/Immunoglobulin"/>
</dbReference>
<dbReference type="GeneTree" id="ENSGT00940000161847"/>